<dbReference type="EMBL" id="SHTF01000013">
    <property type="protein sequence ID" value="TCF64334.1"/>
    <property type="molecule type" value="Genomic_DNA"/>
</dbReference>
<feature type="chain" id="PRO_5020639478" description="Lipoprotein" evidence="1">
    <location>
        <begin position="19"/>
        <end position="245"/>
    </location>
</feature>
<evidence type="ECO:0008006" key="4">
    <source>
        <dbReference type="Google" id="ProtNLM"/>
    </source>
</evidence>
<dbReference type="RefSeq" id="WP_131215550.1">
    <property type="nucleotide sequence ID" value="NZ_SHPW01000022.1"/>
</dbReference>
<evidence type="ECO:0000313" key="3">
    <source>
        <dbReference type="Proteomes" id="UP000292787"/>
    </source>
</evidence>
<comment type="caution">
    <text evidence="2">The sequence shown here is derived from an EMBL/GenBank/DDBJ whole genome shotgun (WGS) entry which is preliminary data.</text>
</comment>
<name>A0A4R0VJT6_BIFLL</name>
<protein>
    <recommendedName>
        <fullName evidence="4">Lipoprotein</fullName>
    </recommendedName>
</protein>
<dbReference type="PROSITE" id="PS51257">
    <property type="entry name" value="PROKAR_LIPOPROTEIN"/>
    <property type="match status" value="1"/>
</dbReference>
<keyword evidence="1" id="KW-0732">Signal</keyword>
<dbReference type="AlphaFoldDB" id="A0A4R0VJT6"/>
<proteinExistence type="predicted"/>
<evidence type="ECO:0000256" key="1">
    <source>
        <dbReference type="SAM" id="SignalP"/>
    </source>
</evidence>
<sequence>MKKTITLLCCMAMVVSLASCGEPAPLTEGHALTACKRQAKIEAPKGFYYKLSNVDITDNDDGTIRVIFNDATVNQSVVQTVVCDAGGTNDRPSILTFGDIRGLNNESDKQDTSEQLKQQSGEKSGETAFLSATVKIIDGDIQINTSGKVEYSPLITVYSVTGDEASFLPLGNDANTIVKADGSKTSISSSDYTWKYDQKGDATFSISLNPAEYMGISDPIDRVELAAYMRSAKRTIGKNIVLNFD</sequence>
<feature type="signal peptide" evidence="1">
    <location>
        <begin position="1"/>
        <end position="18"/>
    </location>
</feature>
<gene>
    <name evidence="2" type="ORF">MCC10116_0955</name>
</gene>
<reference evidence="2 3" key="1">
    <citation type="journal article" date="2018" name="Sci. Rep.">
        <title>Genomic diversity and distribution of Bifidobacterium longum subsp. longum across the human lifespan.</title>
        <authorList>
            <person name="Odamaki T."/>
            <person name="Bottacini F."/>
            <person name="Kato K."/>
            <person name="Mitsuyama E."/>
            <person name="Yoshida K."/>
            <person name="Horigome A."/>
            <person name="Xiao J.Z."/>
            <person name="van Sinderen D."/>
        </authorList>
    </citation>
    <scope>NUCLEOTIDE SEQUENCE [LARGE SCALE GENOMIC DNA]</scope>
    <source>
        <strain evidence="2 3">MCC10116</strain>
    </source>
</reference>
<dbReference type="Proteomes" id="UP000292787">
    <property type="component" value="Unassembled WGS sequence"/>
</dbReference>
<evidence type="ECO:0000313" key="2">
    <source>
        <dbReference type="EMBL" id="TCF64334.1"/>
    </source>
</evidence>
<organism evidence="2 3">
    <name type="scientific">Bifidobacterium longum subsp. longum</name>
    <dbReference type="NCBI Taxonomy" id="1679"/>
    <lineage>
        <taxon>Bacteria</taxon>
        <taxon>Bacillati</taxon>
        <taxon>Actinomycetota</taxon>
        <taxon>Actinomycetes</taxon>
        <taxon>Bifidobacteriales</taxon>
        <taxon>Bifidobacteriaceae</taxon>
        <taxon>Bifidobacterium</taxon>
    </lineage>
</organism>
<accession>A0A4R0VJT6</accession>